<dbReference type="OrthoDB" id="9767435at2"/>
<dbReference type="STRING" id="1385699.A7A78_00225"/>
<dbReference type="SMART" id="SM00028">
    <property type="entry name" value="TPR"/>
    <property type="match status" value="5"/>
</dbReference>
<evidence type="ECO:0000256" key="1">
    <source>
        <dbReference type="ARBA" id="ARBA00000085"/>
    </source>
</evidence>
<keyword evidence="7" id="KW-0067">ATP-binding</keyword>
<evidence type="ECO:0000256" key="3">
    <source>
        <dbReference type="ARBA" id="ARBA00022553"/>
    </source>
</evidence>
<dbReference type="SUPFAM" id="SSF55874">
    <property type="entry name" value="ATPase domain of HSP90 chaperone/DNA topoisomerase II/histidine kinase"/>
    <property type="match status" value="1"/>
</dbReference>
<keyword evidence="12" id="KW-1185">Reference proteome</keyword>
<dbReference type="InterPro" id="IPR036890">
    <property type="entry name" value="HATPase_C_sf"/>
</dbReference>
<dbReference type="PROSITE" id="PS50293">
    <property type="entry name" value="TPR_REGION"/>
    <property type="match status" value="1"/>
</dbReference>
<keyword evidence="9" id="KW-1133">Transmembrane helix</keyword>
<evidence type="ECO:0000256" key="6">
    <source>
        <dbReference type="ARBA" id="ARBA00022777"/>
    </source>
</evidence>
<evidence type="ECO:0000256" key="7">
    <source>
        <dbReference type="ARBA" id="ARBA00022840"/>
    </source>
</evidence>
<feature type="transmembrane region" description="Helical" evidence="9">
    <location>
        <begin position="368"/>
        <end position="389"/>
    </location>
</feature>
<dbReference type="PANTHER" id="PTHR41523">
    <property type="entry name" value="TWO-COMPONENT SYSTEM SENSOR PROTEIN"/>
    <property type="match status" value="1"/>
</dbReference>
<dbReference type="Gene3D" id="3.30.565.10">
    <property type="entry name" value="Histidine kinase-like ATPase, C-terminal domain"/>
    <property type="match status" value="1"/>
</dbReference>
<dbReference type="Pfam" id="PF07568">
    <property type="entry name" value="HisKA_2"/>
    <property type="match status" value="1"/>
</dbReference>
<comment type="caution">
    <text evidence="11">The sequence shown here is derived from an EMBL/GenBank/DDBJ whole genome shotgun (WGS) entry which is preliminary data.</text>
</comment>
<evidence type="ECO:0000256" key="5">
    <source>
        <dbReference type="ARBA" id="ARBA00022741"/>
    </source>
</evidence>
<feature type="repeat" description="TPR" evidence="8">
    <location>
        <begin position="177"/>
        <end position="210"/>
    </location>
</feature>
<evidence type="ECO:0000256" key="9">
    <source>
        <dbReference type="SAM" id="Phobius"/>
    </source>
</evidence>
<dbReference type="InterPro" id="IPR011990">
    <property type="entry name" value="TPR-like_helical_dom_sf"/>
</dbReference>
<comment type="catalytic activity">
    <reaction evidence="1">
        <text>ATP + protein L-histidine = ADP + protein N-phospho-L-histidine.</text>
        <dbReference type="EC" id="2.7.13.3"/>
    </reaction>
</comment>
<protein>
    <recommendedName>
        <fullName evidence="2">histidine kinase</fullName>
        <ecNumber evidence="2">2.7.13.3</ecNumber>
    </recommendedName>
</protein>
<dbReference type="Gene3D" id="1.25.40.10">
    <property type="entry name" value="Tetratricopeptide repeat domain"/>
    <property type="match status" value="2"/>
</dbReference>
<dbReference type="Pfam" id="PF02518">
    <property type="entry name" value="HATPase_c"/>
    <property type="match status" value="1"/>
</dbReference>
<dbReference type="GO" id="GO:0005524">
    <property type="term" value="F:ATP binding"/>
    <property type="evidence" value="ECO:0007669"/>
    <property type="project" value="UniProtKB-KW"/>
</dbReference>
<dbReference type="PANTHER" id="PTHR41523:SF8">
    <property type="entry name" value="ETHYLENE RESPONSE SENSOR PROTEIN"/>
    <property type="match status" value="1"/>
</dbReference>
<dbReference type="InterPro" id="IPR019734">
    <property type="entry name" value="TPR_rpt"/>
</dbReference>
<keyword evidence="5" id="KW-0547">Nucleotide-binding</keyword>
<organism evidence="11 12">
    <name type="scientific">Aequorivita soesokkakensis</name>
    <dbReference type="NCBI Taxonomy" id="1385699"/>
    <lineage>
        <taxon>Bacteria</taxon>
        <taxon>Pseudomonadati</taxon>
        <taxon>Bacteroidota</taxon>
        <taxon>Flavobacteriia</taxon>
        <taxon>Flavobacteriales</taxon>
        <taxon>Flavobacteriaceae</taxon>
        <taxon>Aequorivita</taxon>
    </lineage>
</organism>
<dbReference type="Gene3D" id="3.30.450.20">
    <property type="entry name" value="PAS domain"/>
    <property type="match status" value="1"/>
</dbReference>
<keyword evidence="8" id="KW-0802">TPR repeat</keyword>
<name>A0A1A9LGP8_9FLAO</name>
<reference evidence="11 12" key="1">
    <citation type="submission" date="2016-05" db="EMBL/GenBank/DDBJ databases">
        <title>Genome sequencing of Vitellibacter soesokkakensis RSSK-12.</title>
        <authorList>
            <person name="Thevarajoo S."/>
            <person name="Selvaratnam C."/>
            <person name="Goh K.M."/>
            <person name="Chan K.-G."/>
            <person name="Chong C.S."/>
        </authorList>
    </citation>
    <scope>NUCLEOTIDE SEQUENCE [LARGE SCALE GENOMIC DNA]</scope>
    <source>
        <strain evidence="11 12">RSSK-12</strain>
    </source>
</reference>
<dbReference type="EC" id="2.7.13.3" evidence="2"/>
<feature type="repeat" description="TPR" evidence="8">
    <location>
        <begin position="137"/>
        <end position="170"/>
    </location>
</feature>
<gene>
    <name evidence="11" type="ORF">A7A78_00225</name>
</gene>
<dbReference type="Proteomes" id="UP000077552">
    <property type="component" value="Unassembled WGS sequence"/>
</dbReference>
<proteinExistence type="predicted"/>
<feature type="domain" description="Histidine kinase" evidence="10">
    <location>
        <begin position="413"/>
        <end position="606"/>
    </location>
</feature>
<evidence type="ECO:0000259" key="10">
    <source>
        <dbReference type="PROSITE" id="PS50109"/>
    </source>
</evidence>
<dbReference type="SUPFAM" id="SSF48452">
    <property type="entry name" value="TPR-like"/>
    <property type="match status" value="1"/>
</dbReference>
<keyword evidence="6" id="KW-0418">Kinase</keyword>
<keyword evidence="3" id="KW-0597">Phosphoprotein</keyword>
<evidence type="ECO:0000256" key="2">
    <source>
        <dbReference type="ARBA" id="ARBA00012438"/>
    </source>
</evidence>
<dbReference type="AlphaFoldDB" id="A0A1A9LGP8"/>
<keyword evidence="9" id="KW-0812">Transmembrane</keyword>
<dbReference type="PROSITE" id="PS50005">
    <property type="entry name" value="TPR"/>
    <property type="match status" value="2"/>
</dbReference>
<evidence type="ECO:0000313" key="12">
    <source>
        <dbReference type="Proteomes" id="UP000077552"/>
    </source>
</evidence>
<keyword evidence="9" id="KW-0472">Membrane</keyword>
<sequence>MRKQLLDSIFFSKTFSIKCSFLVLFFFILSSSVISQNKEKIDSLLHIIETPKLDTITVNAYCGLSSELVGVDNEQAKSFALKGLAISNEIKNTKMQGYANHVTGIVYDYMGVADSALIHYEKSIEIKRTLNDLDGEASTLLNIGVLYFYQKDYEKSLFYAKQSLEMYKKLNNEKRTSAALNNIGATYRLLKKYDEAIETYNEALALKEKVNDSLGMTSVFLNLGIAYQNKEMYAEAEAYLLKSLAIQKKLDDESRLINTYITLANLNIEQEKFTAGKEYIEKSIEVGKRKDLPHEMSSVYKLYAYLDNLTGDYESAYTHLNEYIKLKDQFEKADRKKEMDKLETVYQTKEKEKEIEVSNTIIKNRNKALWVISIIVAVLLILAFWLFWLRYKLHKSNKQLNVLVKQKEDLVKEIHHRVKNNLQVISSLLNMHVRKVEDPQSKKIFDDGISRIQAMSLIHQNIYSHSSLQQLKPKDYIEKLVQQLFITYQIPDKSIKITTDIEDMDLDIEKLMSLGLILNEILSNAFKYAFNGSQQGEIDISMKTISQNKVELKVKDSGKGITIEMMDASANSLGMRLINAFSEKLDAEMNITNTNGTKYKLVFNPN</sequence>
<accession>A0A1A9LGP8</accession>
<evidence type="ECO:0000313" key="11">
    <source>
        <dbReference type="EMBL" id="OAD92380.1"/>
    </source>
</evidence>
<dbReference type="GO" id="GO:0004673">
    <property type="term" value="F:protein histidine kinase activity"/>
    <property type="evidence" value="ECO:0007669"/>
    <property type="project" value="UniProtKB-EC"/>
</dbReference>
<evidence type="ECO:0000256" key="4">
    <source>
        <dbReference type="ARBA" id="ARBA00022679"/>
    </source>
</evidence>
<evidence type="ECO:0000256" key="8">
    <source>
        <dbReference type="PROSITE-ProRule" id="PRU00339"/>
    </source>
</evidence>
<dbReference type="InterPro" id="IPR011495">
    <property type="entry name" value="Sig_transdc_His_kin_sub2_dim/P"/>
</dbReference>
<dbReference type="SMART" id="SM00387">
    <property type="entry name" value="HATPase_c"/>
    <property type="match status" value="1"/>
</dbReference>
<dbReference type="InterPro" id="IPR003594">
    <property type="entry name" value="HATPase_dom"/>
</dbReference>
<dbReference type="PROSITE" id="PS50109">
    <property type="entry name" value="HIS_KIN"/>
    <property type="match status" value="1"/>
</dbReference>
<keyword evidence="4" id="KW-0808">Transferase</keyword>
<dbReference type="InterPro" id="IPR005467">
    <property type="entry name" value="His_kinase_dom"/>
</dbReference>
<dbReference type="EMBL" id="LXIE01000001">
    <property type="protein sequence ID" value="OAD92380.1"/>
    <property type="molecule type" value="Genomic_DNA"/>
</dbReference>
<dbReference type="Pfam" id="PF13424">
    <property type="entry name" value="TPR_12"/>
    <property type="match status" value="2"/>
</dbReference>